<accession>A0A0R0D6U1</accession>
<sequence>MRVGLINSGTGLDDQARFRLIETDAFFCSESRCIVVDPYQLFRMQLTIEPIAIQCDLCPDLPAKHTADHCTAELHEGVVVRGTWQDAVLDKVLSDRSLGLLRTRCTQCTTPHINPSQRSSGCAGQAMQQCFSNSAVTPSAEPGQCLCLCSIVAPLACAYEISSCALLHQLSNAACRPEPDLAR</sequence>
<dbReference type="EMBL" id="LDJM01000075">
    <property type="protein sequence ID" value="KRG73219.1"/>
    <property type="molecule type" value="Genomic_DNA"/>
</dbReference>
<feature type="non-terminal residue" evidence="1">
    <location>
        <position position="183"/>
    </location>
</feature>
<name>A0A0R0D6U1_9GAMM</name>
<evidence type="ECO:0000313" key="2">
    <source>
        <dbReference type="Proteomes" id="UP000050956"/>
    </source>
</evidence>
<organism evidence="1 2">
    <name type="scientific">Stenotrophomonas ginsengisoli</name>
    <dbReference type="NCBI Taxonomy" id="336566"/>
    <lineage>
        <taxon>Bacteria</taxon>
        <taxon>Pseudomonadati</taxon>
        <taxon>Pseudomonadota</taxon>
        <taxon>Gammaproteobacteria</taxon>
        <taxon>Lysobacterales</taxon>
        <taxon>Lysobacteraceae</taxon>
        <taxon>Stenotrophomonas</taxon>
    </lineage>
</organism>
<keyword evidence="2" id="KW-1185">Reference proteome</keyword>
<gene>
    <name evidence="1" type="ORF">ABB30_15395</name>
</gene>
<dbReference type="Proteomes" id="UP000050956">
    <property type="component" value="Unassembled WGS sequence"/>
</dbReference>
<dbReference type="AlphaFoldDB" id="A0A0R0D6U1"/>
<evidence type="ECO:0000313" key="1">
    <source>
        <dbReference type="EMBL" id="KRG73219.1"/>
    </source>
</evidence>
<reference evidence="1 2" key="1">
    <citation type="submission" date="2015-05" db="EMBL/GenBank/DDBJ databases">
        <title>Genome sequencing and analysis of members of genus Stenotrophomonas.</title>
        <authorList>
            <person name="Patil P.P."/>
            <person name="Midha S."/>
            <person name="Patil P.B."/>
        </authorList>
    </citation>
    <scope>NUCLEOTIDE SEQUENCE [LARGE SCALE GENOMIC DNA]</scope>
    <source>
        <strain evidence="1 2">DSM 24757</strain>
    </source>
</reference>
<proteinExistence type="predicted"/>
<comment type="caution">
    <text evidence="1">The sequence shown here is derived from an EMBL/GenBank/DDBJ whole genome shotgun (WGS) entry which is preliminary data.</text>
</comment>
<protein>
    <submittedName>
        <fullName evidence="1">Uncharacterized protein</fullName>
    </submittedName>
</protein>